<dbReference type="GO" id="GO:0005524">
    <property type="term" value="F:ATP binding"/>
    <property type="evidence" value="ECO:0007669"/>
    <property type="project" value="UniProtKB-KW"/>
</dbReference>
<dbReference type="PROSITE" id="PS50011">
    <property type="entry name" value="PROTEIN_KINASE_DOM"/>
    <property type="match status" value="1"/>
</dbReference>
<accession>A0A015K4M5</accession>
<dbReference type="PANTHER" id="PTHR44329">
    <property type="entry name" value="SERINE/THREONINE-PROTEIN KINASE TNNI3K-RELATED"/>
    <property type="match status" value="1"/>
</dbReference>
<dbReference type="SMART" id="SM00671">
    <property type="entry name" value="SEL1"/>
    <property type="match status" value="6"/>
</dbReference>
<sequence>MTDNIEMNPNEWTNWIKEAISKKHIKYYEYKDFHNIEINSYDFGNVYRVNWKNSKQYFSLKSFNLDNITVKEIIREFELRRKVNFHENIVQFFGITNKESQNIQLRQYLLVMEYFNGGSLRNYLEEKFKDLTWENKYKLAHQLSSAVSHLHEKGIVHCDLHTNNIFVHQDTIKLADFGLSKRIKGASKQQSDLFGVVPYIDPQWLNCRNNLVQEDSLNEKSDVYSIGVILWEISSGQPPFKDKSYDADLVMKILQGRRETMVPDTPTDYFNIYTECWDSKPNNRPTMDQVVFKLNAIINTKNSIIIDNNKLIPQSSENSDNIGISNIINLSHEELSSIMRSFNNMNVKEMEPTTLNIHENIFEEDLSIIIDELVDLYFRELNKGKENNVRMQCVFDYVSNHKIDLHEIYNWLLNNQYHSNSIYLLGYFNYRGIETNINKQKAFELYKKAAESGSSVAQFELAYMYIYEKDIDKDYDKAFELSKKLVTKEYSSGINLLGYCYECGFGTCINMPKAFELYQKAANLGNLRSQFNLALMYIYGKGIEKDYFKAYELFEKSAAGDYSHGICMLGYCCDLGFGTSTNKQKAFELYQKAAILGNRIAQYNLAMMYEKGSGIKKNLYQAIYWYKKSAEQGYQNAQIRLSRYL</sequence>
<name>A0A015K4M5_RHIIW</name>
<dbReference type="InterPro" id="IPR001245">
    <property type="entry name" value="Ser-Thr/Tyr_kinase_cat_dom"/>
</dbReference>
<evidence type="ECO:0000256" key="3">
    <source>
        <dbReference type="ARBA" id="ARBA00022777"/>
    </source>
</evidence>
<dbReference type="InterPro" id="IPR051681">
    <property type="entry name" value="Ser/Thr_Kinases-Pseudokinases"/>
</dbReference>
<dbReference type="InterPro" id="IPR006597">
    <property type="entry name" value="Sel1-like"/>
</dbReference>
<reference evidence="6 7" key="1">
    <citation type="submission" date="2014-02" db="EMBL/GenBank/DDBJ databases">
        <title>Single nucleus genome sequencing reveals high similarity among nuclei of an endomycorrhizal fungus.</title>
        <authorList>
            <person name="Lin K."/>
            <person name="Geurts R."/>
            <person name="Zhang Z."/>
            <person name="Limpens E."/>
            <person name="Saunders D.G."/>
            <person name="Mu D."/>
            <person name="Pang E."/>
            <person name="Cao H."/>
            <person name="Cha H."/>
            <person name="Lin T."/>
            <person name="Zhou Q."/>
            <person name="Shang Y."/>
            <person name="Li Y."/>
            <person name="Ivanov S."/>
            <person name="Sharma T."/>
            <person name="Velzen R.V."/>
            <person name="Ruijter N.D."/>
            <person name="Aanen D.K."/>
            <person name="Win J."/>
            <person name="Kamoun S."/>
            <person name="Bisseling T."/>
            <person name="Huang S."/>
        </authorList>
    </citation>
    <scope>NUCLEOTIDE SEQUENCE [LARGE SCALE GENOMIC DNA]</scope>
    <source>
        <strain evidence="7">DAOM197198w</strain>
    </source>
</reference>
<dbReference type="Pfam" id="PF07714">
    <property type="entry name" value="PK_Tyr_Ser-Thr"/>
    <property type="match status" value="1"/>
</dbReference>
<evidence type="ECO:0000313" key="7">
    <source>
        <dbReference type="Proteomes" id="UP000022910"/>
    </source>
</evidence>
<dbReference type="HOGENOM" id="CLU_000288_7_12_1"/>
<dbReference type="EMBL" id="JEMT01028489">
    <property type="protein sequence ID" value="EXX54376.1"/>
    <property type="molecule type" value="Genomic_DNA"/>
</dbReference>
<dbReference type="SUPFAM" id="SSF81901">
    <property type="entry name" value="HCP-like"/>
    <property type="match status" value="1"/>
</dbReference>
<evidence type="ECO:0000313" key="6">
    <source>
        <dbReference type="EMBL" id="EXX54376.1"/>
    </source>
</evidence>
<dbReference type="Pfam" id="PF08238">
    <property type="entry name" value="Sel1"/>
    <property type="match status" value="6"/>
</dbReference>
<dbReference type="Proteomes" id="UP000022910">
    <property type="component" value="Unassembled WGS sequence"/>
</dbReference>
<dbReference type="PRINTS" id="PR00109">
    <property type="entry name" value="TYRKINASE"/>
</dbReference>
<gene>
    <name evidence="6" type="ORF">RirG_235010</name>
</gene>
<dbReference type="PANTHER" id="PTHR44329:SF288">
    <property type="entry name" value="MITOGEN-ACTIVATED PROTEIN KINASE KINASE KINASE 20"/>
    <property type="match status" value="1"/>
</dbReference>
<proteinExistence type="predicted"/>
<organism evidence="6 7">
    <name type="scientific">Rhizophagus irregularis (strain DAOM 197198w)</name>
    <name type="common">Glomus intraradices</name>
    <dbReference type="NCBI Taxonomy" id="1432141"/>
    <lineage>
        <taxon>Eukaryota</taxon>
        <taxon>Fungi</taxon>
        <taxon>Fungi incertae sedis</taxon>
        <taxon>Mucoromycota</taxon>
        <taxon>Glomeromycotina</taxon>
        <taxon>Glomeromycetes</taxon>
        <taxon>Glomerales</taxon>
        <taxon>Glomeraceae</taxon>
        <taxon>Rhizophagus</taxon>
    </lineage>
</organism>
<protein>
    <submittedName>
        <fullName evidence="6">Sps1p</fullName>
    </submittedName>
</protein>
<dbReference type="Gene3D" id="1.25.40.10">
    <property type="entry name" value="Tetratricopeptide repeat domain"/>
    <property type="match status" value="1"/>
</dbReference>
<keyword evidence="3" id="KW-0418">Kinase</keyword>
<evidence type="ECO:0000256" key="4">
    <source>
        <dbReference type="ARBA" id="ARBA00022840"/>
    </source>
</evidence>
<feature type="domain" description="Protein kinase" evidence="5">
    <location>
        <begin position="32"/>
        <end position="298"/>
    </location>
</feature>
<dbReference type="SUPFAM" id="SSF56112">
    <property type="entry name" value="Protein kinase-like (PK-like)"/>
    <property type="match status" value="1"/>
</dbReference>
<dbReference type="OrthoDB" id="6513151at2759"/>
<keyword evidence="2" id="KW-0547">Nucleotide-binding</keyword>
<dbReference type="InterPro" id="IPR011990">
    <property type="entry name" value="TPR-like_helical_dom_sf"/>
</dbReference>
<evidence type="ECO:0000256" key="2">
    <source>
        <dbReference type="ARBA" id="ARBA00022741"/>
    </source>
</evidence>
<keyword evidence="4" id="KW-0067">ATP-binding</keyword>
<dbReference type="Gene3D" id="1.10.510.10">
    <property type="entry name" value="Transferase(Phosphotransferase) domain 1"/>
    <property type="match status" value="1"/>
</dbReference>
<evidence type="ECO:0000256" key="1">
    <source>
        <dbReference type="ARBA" id="ARBA00022679"/>
    </source>
</evidence>
<dbReference type="AlphaFoldDB" id="A0A015K4M5"/>
<dbReference type="InterPro" id="IPR011009">
    <property type="entry name" value="Kinase-like_dom_sf"/>
</dbReference>
<evidence type="ECO:0000259" key="5">
    <source>
        <dbReference type="PROSITE" id="PS50011"/>
    </source>
</evidence>
<keyword evidence="1" id="KW-0808">Transferase</keyword>
<comment type="caution">
    <text evidence="6">The sequence shown here is derived from an EMBL/GenBank/DDBJ whole genome shotgun (WGS) entry which is preliminary data.</text>
</comment>
<dbReference type="InterPro" id="IPR000719">
    <property type="entry name" value="Prot_kinase_dom"/>
</dbReference>
<dbReference type="GO" id="GO:0004674">
    <property type="term" value="F:protein serine/threonine kinase activity"/>
    <property type="evidence" value="ECO:0007669"/>
    <property type="project" value="TreeGrafter"/>
</dbReference>
<keyword evidence="7" id="KW-1185">Reference proteome</keyword>